<dbReference type="SUPFAM" id="SSF56112">
    <property type="entry name" value="Protein kinase-like (PK-like)"/>
    <property type="match status" value="1"/>
</dbReference>
<dbReference type="Ensembl" id="ENSLLET00000026641.1">
    <property type="protein sequence ID" value="ENSLLEP00000025657.1"/>
    <property type="gene ID" value="ENSLLEG00000016249.1"/>
</dbReference>
<dbReference type="Proteomes" id="UP000694569">
    <property type="component" value="Unplaced"/>
</dbReference>
<proteinExistence type="predicted"/>
<reference evidence="1" key="1">
    <citation type="submission" date="2025-08" db="UniProtKB">
        <authorList>
            <consortium name="Ensembl"/>
        </authorList>
    </citation>
    <scope>IDENTIFICATION</scope>
</reference>
<evidence type="ECO:0000313" key="2">
    <source>
        <dbReference type="Proteomes" id="UP000694569"/>
    </source>
</evidence>
<name>A0A8C5WAV3_9ANUR</name>
<sequence>MQKFGYGTGVSVYLMKRSPKGMSHSPCAVKKVPKHCDQLDRDLYEQRLNEAEVPETPQHRGLYRAFTTFKDGRRCLEMEYSRTQHGKRATSSLSRSTPNAHYISTQSWNPKEALEDDGIITDKANLFTLGLTLWEMMTLSIPHVNLPSEGDDDESFDEDFEDAYYKALVTQLPLNIEERDYSYQKVIELSTCAPARIQRSALPITILKV</sequence>
<dbReference type="InterPro" id="IPR011009">
    <property type="entry name" value="Kinase-like_dom_sf"/>
</dbReference>
<protein>
    <recommendedName>
        <fullName evidence="3">Protein kinase domain-containing protein</fullName>
    </recommendedName>
</protein>
<dbReference type="OrthoDB" id="4062651at2759"/>
<organism evidence="1 2">
    <name type="scientific">Leptobrachium leishanense</name>
    <name type="common">Leishan spiny toad</name>
    <dbReference type="NCBI Taxonomy" id="445787"/>
    <lineage>
        <taxon>Eukaryota</taxon>
        <taxon>Metazoa</taxon>
        <taxon>Chordata</taxon>
        <taxon>Craniata</taxon>
        <taxon>Vertebrata</taxon>
        <taxon>Euteleostomi</taxon>
        <taxon>Amphibia</taxon>
        <taxon>Batrachia</taxon>
        <taxon>Anura</taxon>
        <taxon>Pelobatoidea</taxon>
        <taxon>Megophryidae</taxon>
        <taxon>Leptobrachium</taxon>
    </lineage>
</organism>
<evidence type="ECO:0000313" key="1">
    <source>
        <dbReference type="Ensembl" id="ENSLLEP00000025657.1"/>
    </source>
</evidence>
<reference evidence="1" key="2">
    <citation type="submission" date="2025-09" db="UniProtKB">
        <authorList>
            <consortium name="Ensembl"/>
        </authorList>
    </citation>
    <scope>IDENTIFICATION</scope>
</reference>
<keyword evidence="2" id="KW-1185">Reference proteome</keyword>
<dbReference type="AlphaFoldDB" id="A0A8C5WAV3"/>
<evidence type="ECO:0008006" key="3">
    <source>
        <dbReference type="Google" id="ProtNLM"/>
    </source>
</evidence>
<accession>A0A8C5WAV3</accession>